<name>A0ACB7CDS7_9ASCO</name>
<keyword evidence="2" id="KW-1185">Reference proteome</keyword>
<evidence type="ECO:0000313" key="2">
    <source>
        <dbReference type="Proteomes" id="UP000768646"/>
    </source>
</evidence>
<comment type="caution">
    <text evidence="1">The sequence shown here is derived from an EMBL/GenBank/DDBJ whole genome shotgun (WGS) entry which is preliminary data.</text>
</comment>
<sequence length="110" mass="12466">MFDTVESLLSRILSRHRVQGLLIFEKTTDTIIQTTLSHETAILCAKTIKSLLNSAEILAENVSSTDVLQFIRIKMQMCELMIVPGSKKRQNCHYLYITGSEYLLVVMVST</sequence>
<dbReference type="EMBL" id="JABTEG010000004">
    <property type="protein sequence ID" value="KAG4305118.1"/>
    <property type="molecule type" value="Genomic_DNA"/>
</dbReference>
<accession>A0ACB7CDS7</accession>
<gene>
    <name evidence="1" type="ORF">PORY_001288</name>
</gene>
<organism evidence="1 2">
    <name type="scientific">Pneumocystis oryctolagi</name>
    <dbReference type="NCBI Taxonomy" id="42067"/>
    <lineage>
        <taxon>Eukaryota</taxon>
        <taxon>Fungi</taxon>
        <taxon>Dikarya</taxon>
        <taxon>Ascomycota</taxon>
        <taxon>Taphrinomycotina</taxon>
        <taxon>Pneumocystomycetes</taxon>
        <taxon>Pneumocystaceae</taxon>
        <taxon>Pneumocystis</taxon>
    </lineage>
</organism>
<reference evidence="1 2" key="1">
    <citation type="journal article" date="2021" name="Commun. Biol.">
        <title>Genomic insights into the host specific adaptation of the Pneumocystis genus.</title>
        <authorList>
            <person name="Cisse O.H."/>
            <person name="Ma L."/>
            <person name="Dekker J.P."/>
            <person name="Khil P.P."/>
            <person name="Youn J.-H."/>
            <person name="Brenchley J.M."/>
            <person name="Blair R."/>
            <person name="Pahar B."/>
            <person name="Chabe M."/>
            <person name="Van Rompay K.K.A."/>
            <person name="Keesler R."/>
            <person name="Sukura A."/>
            <person name="Hirsch V."/>
            <person name="Kutty G."/>
            <person name="Liu Y."/>
            <person name="Peng L."/>
            <person name="Chen J."/>
            <person name="Song J."/>
            <person name="Weissenbacher-Lang C."/>
            <person name="Xu J."/>
            <person name="Upham N.S."/>
            <person name="Stajich J.E."/>
            <person name="Cuomo C.A."/>
            <person name="Cushion M.T."/>
            <person name="Kovacs J.A."/>
        </authorList>
    </citation>
    <scope>NUCLEOTIDE SEQUENCE [LARGE SCALE GENOMIC DNA]</scope>
    <source>
        <strain evidence="1 2">RABM</strain>
    </source>
</reference>
<proteinExistence type="predicted"/>
<protein>
    <submittedName>
        <fullName evidence="1">Uncharacterized protein</fullName>
    </submittedName>
</protein>
<evidence type="ECO:0000313" key="1">
    <source>
        <dbReference type="EMBL" id="KAG4305118.1"/>
    </source>
</evidence>
<dbReference type="Proteomes" id="UP000768646">
    <property type="component" value="Unassembled WGS sequence"/>
</dbReference>